<gene>
    <name evidence="1" type="ORF">GMARGA_LOCUS30400</name>
</gene>
<evidence type="ECO:0000313" key="1">
    <source>
        <dbReference type="EMBL" id="CAG8830649.1"/>
    </source>
</evidence>
<feature type="non-terminal residue" evidence="1">
    <location>
        <position position="129"/>
    </location>
</feature>
<protein>
    <submittedName>
        <fullName evidence="1">32797_t:CDS:1</fullName>
    </submittedName>
</protein>
<sequence length="129" mass="14174">MLPIYINNIPTNITGVIWLNSEIQNIQLDDDSASIIVNQLPGGNYSNGVSMVECNISSTFDISFEIANQKWRSIISKDIIDGTNKCESIITSGANVTSSWVFRKLLVFDHAKSQFGIACRSDINYGPVG</sequence>
<evidence type="ECO:0000313" key="2">
    <source>
        <dbReference type="Proteomes" id="UP000789901"/>
    </source>
</evidence>
<comment type="caution">
    <text evidence="1">The sequence shown here is derived from an EMBL/GenBank/DDBJ whole genome shotgun (WGS) entry which is preliminary data.</text>
</comment>
<dbReference type="Proteomes" id="UP000789901">
    <property type="component" value="Unassembled WGS sequence"/>
</dbReference>
<reference evidence="1 2" key="1">
    <citation type="submission" date="2021-06" db="EMBL/GenBank/DDBJ databases">
        <authorList>
            <person name="Kallberg Y."/>
            <person name="Tangrot J."/>
            <person name="Rosling A."/>
        </authorList>
    </citation>
    <scope>NUCLEOTIDE SEQUENCE [LARGE SCALE GENOMIC DNA]</scope>
    <source>
        <strain evidence="1 2">120-4 pot B 10/14</strain>
    </source>
</reference>
<name>A0ABN7WFX1_GIGMA</name>
<dbReference type="Gene3D" id="2.40.70.10">
    <property type="entry name" value="Acid Proteases"/>
    <property type="match status" value="1"/>
</dbReference>
<organism evidence="1 2">
    <name type="scientific">Gigaspora margarita</name>
    <dbReference type="NCBI Taxonomy" id="4874"/>
    <lineage>
        <taxon>Eukaryota</taxon>
        <taxon>Fungi</taxon>
        <taxon>Fungi incertae sedis</taxon>
        <taxon>Mucoromycota</taxon>
        <taxon>Glomeromycotina</taxon>
        <taxon>Glomeromycetes</taxon>
        <taxon>Diversisporales</taxon>
        <taxon>Gigasporaceae</taxon>
        <taxon>Gigaspora</taxon>
    </lineage>
</organism>
<accession>A0ABN7WFX1</accession>
<dbReference type="InterPro" id="IPR021109">
    <property type="entry name" value="Peptidase_aspartic_dom_sf"/>
</dbReference>
<dbReference type="EMBL" id="CAJVQB010042746">
    <property type="protein sequence ID" value="CAG8830649.1"/>
    <property type="molecule type" value="Genomic_DNA"/>
</dbReference>
<proteinExistence type="predicted"/>
<dbReference type="SUPFAM" id="SSF50630">
    <property type="entry name" value="Acid proteases"/>
    <property type="match status" value="1"/>
</dbReference>
<keyword evidence="2" id="KW-1185">Reference proteome</keyword>